<evidence type="ECO:0000313" key="3">
    <source>
        <dbReference type="Proteomes" id="UP000011182"/>
    </source>
</evidence>
<organism evidence="2 3">
    <name type="scientific">Bacillus inaquosorum KCTC 13429</name>
    <dbReference type="NCBI Taxonomy" id="1236548"/>
    <lineage>
        <taxon>Bacteria</taxon>
        <taxon>Bacillati</taxon>
        <taxon>Bacillota</taxon>
        <taxon>Bacilli</taxon>
        <taxon>Bacillales</taxon>
        <taxon>Bacillaceae</taxon>
        <taxon>Bacillus</taxon>
    </lineage>
</organism>
<dbReference type="Gene3D" id="1.10.10.10">
    <property type="entry name" value="Winged helix-like DNA-binding domain superfamily/Winged helix DNA-binding domain"/>
    <property type="match status" value="1"/>
</dbReference>
<proteinExistence type="predicted"/>
<name>A0A9W5LKQ8_9BACI</name>
<evidence type="ECO:0000259" key="1">
    <source>
        <dbReference type="Pfam" id="PF03551"/>
    </source>
</evidence>
<dbReference type="InterPro" id="IPR052509">
    <property type="entry name" value="Metal_resp_DNA-bind_regulator"/>
</dbReference>
<dbReference type="AlphaFoldDB" id="A0A9W5LKQ8"/>
<dbReference type="InterPro" id="IPR036390">
    <property type="entry name" value="WH_DNA-bd_sf"/>
</dbReference>
<dbReference type="InterPro" id="IPR036388">
    <property type="entry name" value="WH-like_DNA-bd_sf"/>
</dbReference>
<dbReference type="InterPro" id="IPR005149">
    <property type="entry name" value="Tscrpt_reg_PadR_N"/>
</dbReference>
<dbReference type="Pfam" id="PF03551">
    <property type="entry name" value="PadR"/>
    <property type="match status" value="1"/>
</dbReference>
<evidence type="ECO:0000313" key="2">
    <source>
        <dbReference type="EMBL" id="ELS62376.1"/>
    </source>
</evidence>
<dbReference type="Proteomes" id="UP000011182">
    <property type="component" value="Unassembled WGS sequence"/>
</dbReference>
<reference evidence="2 3" key="1">
    <citation type="journal article" date="2014" name="Syst. Appl. Microbiol.">
        <title>Genomic insights into the taxonomic status of the three subspecies of Bacillus subtilis.</title>
        <authorList>
            <person name="Yi H."/>
            <person name="Chun J."/>
            <person name="Cha C.J."/>
        </authorList>
    </citation>
    <scope>NUCLEOTIDE SEQUENCE [LARGE SCALE GENOMIC DNA]</scope>
    <source>
        <strain evidence="2 3">KCTC 13429</strain>
    </source>
</reference>
<dbReference type="PANTHER" id="PTHR33169">
    <property type="entry name" value="PADR-FAMILY TRANSCRIPTIONAL REGULATOR"/>
    <property type="match status" value="1"/>
</dbReference>
<sequence length="109" mass="12577">MMNAQFKKGALELCVLVLISEKDQYGYELSQNISRYMAIAEGTLYPLLRRLTKEEYLETYMAPSSEGPARKYYTMSKLGFMRMKLLLAEWDQFTASVNQIIDTARGGER</sequence>
<dbReference type="SUPFAM" id="SSF46785">
    <property type="entry name" value="Winged helix' DNA-binding domain"/>
    <property type="match status" value="1"/>
</dbReference>
<protein>
    <submittedName>
        <fullName evidence="2">PadR family transcriptional regulator</fullName>
    </submittedName>
</protein>
<comment type="caution">
    <text evidence="2">The sequence shown here is derived from an EMBL/GenBank/DDBJ whole genome shotgun (WGS) entry which is preliminary data.</text>
</comment>
<accession>A0A9W5LKQ8</accession>
<feature type="domain" description="Transcription regulator PadR N-terminal" evidence="1">
    <location>
        <begin position="15"/>
        <end position="79"/>
    </location>
</feature>
<keyword evidence="3" id="KW-1185">Reference proteome</keyword>
<gene>
    <name evidence="2" type="ORF">BSI_14550</name>
</gene>
<dbReference type="EMBL" id="AMXN01000002">
    <property type="protein sequence ID" value="ELS62376.1"/>
    <property type="molecule type" value="Genomic_DNA"/>
</dbReference>
<dbReference type="PANTHER" id="PTHR33169:SF24">
    <property type="entry name" value="TRANSCRIPTIONAL REGULATOR, PADR FAMILY"/>
    <property type="match status" value="1"/>
</dbReference>